<accession>A0A221K9W7</accession>
<keyword evidence="2" id="KW-1185">Reference proteome</keyword>
<dbReference type="Pfam" id="PF14076">
    <property type="entry name" value="DUF4258"/>
    <property type="match status" value="1"/>
</dbReference>
<sequence length="84" mass="9656">MHSTRFTRPVILTRHAAQRMAERHISEAELLQVIDTGNTRFKDSTHLWAYKHLDGRTDNLICAVLVLETAVVVKTVMHEFIAED</sequence>
<dbReference type="InterPro" id="IPR025354">
    <property type="entry name" value="DUF4258"/>
</dbReference>
<organism evidence="1 2">
    <name type="scientific">Vitreoscilla filiformis</name>
    <dbReference type="NCBI Taxonomy" id="63"/>
    <lineage>
        <taxon>Bacteria</taxon>
        <taxon>Pseudomonadati</taxon>
        <taxon>Pseudomonadota</taxon>
        <taxon>Betaproteobacteria</taxon>
        <taxon>Neisseriales</taxon>
        <taxon>Neisseriaceae</taxon>
        <taxon>Vitreoscilla</taxon>
    </lineage>
</organism>
<evidence type="ECO:0000313" key="2">
    <source>
        <dbReference type="Proteomes" id="UP000199729"/>
    </source>
</evidence>
<dbReference type="Proteomes" id="UP000199729">
    <property type="component" value="Chromosome"/>
</dbReference>
<dbReference type="RefSeq" id="WP_089415262.1">
    <property type="nucleotide sequence ID" value="NZ_CP022423.1"/>
</dbReference>
<proteinExistence type="predicted"/>
<reference evidence="1 2" key="1">
    <citation type="submission" date="2017-07" db="EMBL/GenBank/DDBJ databases">
        <title>Complete Genome Sequence of the cosmetic ferment Vitreoscilla filiformis (ATCC15551).</title>
        <authorList>
            <person name="Contreras S."/>
            <person name="Sagory-Zalkind P."/>
            <person name="Blanquart H."/>
            <person name="Iltis A."/>
            <person name="Morand S.C."/>
        </authorList>
    </citation>
    <scope>NUCLEOTIDE SEQUENCE [LARGE SCALE GENOMIC DNA]</scope>
    <source>
        <strain evidence="1 2">ATCC 15551</strain>
    </source>
</reference>
<dbReference type="EMBL" id="CP022423">
    <property type="protein sequence ID" value="ASM75796.1"/>
    <property type="molecule type" value="Genomic_DNA"/>
</dbReference>
<name>A0A221K9W7_VITFI</name>
<dbReference type="OrthoDB" id="8906826at2"/>
<dbReference type="KEGG" id="vff:VITFI_CDS0017"/>
<dbReference type="AlphaFoldDB" id="A0A221K9W7"/>
<protein>
    <recommendedName>
        <fullName evidence="3">DUF4258 domain-containing protein</fullName>
    </recommendedName>
</protein>
<evidence type="ECO:0000313" key="1">
    <source>
        <dbReference type="EMBL" id="ASM75796.1"/>
    </source>
</evidence>
<gene>
    <name evidence="1" type="ORF">VITFI_CDS0017</name>
</gene>
<evidence type="ECO:0008006" key="3">
    <source>
        <dbReference type="Google" id="ProtNLM"/>
    </source>
</evidence>